<keyword evidence="1" id="KW-1133">Transmembrane helix</keyword>
<feature type="transmembrane region" description="Helical" evidence="1">
    <location>
        <begin position="6"/>
        <end position="28"/>
    </location>
</feature>
<dbReference type="Proteomes" id="UP000823786">
    <property type="component" value="Unassembled WGS sequence"/>
</dbReference>
<name>A0ABS4EW25_9HYPH</name>
<keyword evidence="3" id="KW-1185">Reference proteome</keyword>
<keyword evidence="1" id="KW-0812">Transmembrane</keyword>
<evidence type="ECO:0008006" key="4">
    <source>
        <dbReference type="Google" id="ProtNLM"/>
    </source>
</evidence>
<dbReference type="RefSeq" id="WP_209857150.1">
    <property type="nucleotide sequence ID" value="NZ_JAGGJV010000014.1"/>
</dbReference>
<evidence type="ECO:0000256" key="1">
    <source>
        <dbReference type="SAM" id="Phobius"/>
    </source>
</evidence>
<reference evidence="2 3" key="1">
    <citation type="submission" date="2021-03" db="EMBL/GenBank/DDBJ databases">
        <title>Genomic Encyclopedia of Type Strains, Phase IV (KMG-IV): sequencing the most valuable type-strain genomes for metagenomic binning, comparative biology and taxonomic classification.</title>
        <authorList>
            <person name="Goeker M."/>
        </authorList>
    </citation>
    <scope>NUCLEOTIDE SEQUENCE [LARGE SCALE GENOMIC DNA]</scope>
    <source>
        <strain evidence="2 3">DSM 26427</strain>
    </source>
</reference>
<gene>
    <name evidence="2" type="ORF">J2Z75_005691</name>
</gene>
<sequence>MTGPETVFGVKIATMISASIAAVISVAIEWRSHDRVTAIGSIVAGVFVAAVATEATLEFLGVANSGTWSHAVAGLYGITGRNLIIWARRASNDPPEFIRTILGIKKDSDK</sequence>
<feature type="transmembrane region" description="Helical" evidence="1">
    <location>
        <begin position="35"/>
        <end position="53"/>
    </location>
</feature>
<comment type="caution">
    <text evidence="2">The sequence shown here is derived from an EMBL/GenBank/DDBJ whole genome shotgun (WGS) entry which is preliminary data.</text>
</comment>
<dbReference type="EMBL" id="JAGGJV010000014">
    <property type="protein sequence ID" value="MBP1862160.1"/>
    <property type="molecule type" value="Genomic_DNA"/>
</dbReference>
<accession>A0ABS4EW25</accession>
<keyword evidence="1" id="KW-0472">Membrane</keyword>
<proteinExistence type="predicted"/>
<evidence type="ECO:0000313" key="3">
    <source>
        <dbReference type="Proteomes" id="UP000823786"/>
    </source>
</evidence>
<protein>
    <recommendedName>
        <fullName evidence="4">Holin</fullName>
    </recommendedName>
</protein>
<evidence type="ECO:0000313" key="2">
    <source>
        <dbReference type="EMBL" id="MBP1862160.1"/>
    </source>
</evidence>
<organism evidence="2 3">
    <name type="scientific">Rhizobium herbae</name>
    <dbReference type="NCBI Taxonomy" id="508661"/>
    <lineage>
        <taxon>Bacteria</taxon>
        <taxon>Pseudomonadati</taxon>
        <taxon>Pseudomonadota</taxon>
        <taxon>Alphaproteobacteria</taxon>
        <taxon>Hyphomicrobiales</taxon>
        <taxon>Rhizobiaceae</taxon>
        <taxon>Rhizobium/Agrobacterium group</taxon>
        <taxon>Rhizobium</taxon>
    </lineage>
</organism>